<dbReference type="Pfam" id="PF18130">
    <property type="entry name" value="ATPgrasp_N"/>
    <property type="match status" value="1"/>
</dbReference>
<evidence type="ECO:0000256" key="3">
    <source>
        <dbReference type="ARBA" id="ARBA00022840"/>
    </source>
</evidence>
<evidence type="ECO:0000313" key="6">
    <source>
        <dbReference type="EMBL" id="RDW63726.1"/>
    </source>
</evidence>
<protein>
    <recommendedName>
        <fullName evidence="5">ATP-grasp domain-containing protein</fullName>
    </recommendedName>
</protein>
<dbReference type="GO" id="GO:0005524">
    <property type="term" value="F:ATP binding"/>
    <property type="evidence" value="ECO:0007669"/>
    <property type="project" value="UniProtKB-UniRule"/>
</dbReference>
<organism evidence="6 7">
    <name type="scientific">Coleophoma cylindrospora</name>
    <dbReference type="NCBI Taxonomy" id="1849047"/>
    <lineage>
        <taxon>Eukaryota</taxon>
        <taxon>Fungi</taxon>
        <taxon>Dikarya</taxon>
        <taxon>Ascomycota</taxon>
        <taxon>Pezizomycotina</taxon>
        <taxon>Leotiomycetes</taxon>
        <taxon>Helotiales</taxon>
        <taxon>Dermateaceae</taxon>
        <taxon>Coleophoma</taxon>
    </lineage>
</organism>
<proteinExistence type="predicted"/>
<dbReference type="PANTHER" id="PTHR43585:SF2">
    <property type="entry name" value="ATP-GRASP ENZYME FSQD"/>
    <property type="match status" value="1"/>
</dbReference>
<dbReference type="Gene3D" id="3.30.470.20">
    <property type="entry name" value="ATP-grasp fold, B domain"/>
    <property type="match status" value="1"/>
</dbReference>
<dbReference type="AlphaFoldDB" id="A0A3D8QPH0"/>
<dbReference type="OrthoDB" id="434648at2759"/>
<dbReference type="Proteomes" id="UP000256645">
    <property type="component" value="Unassembled WGS sequence"/>
</dbReference>
<dbReference type="InterPro" id="IPR013815">
    <property type="entry name" value="ATP_grasp_subdomain_1"/>
</dbReference>
<evidence type="ECO:0000256" key="1">
    <source>
        <dbReference type="ARBA" id="ARBA00022598"/>
    </source>
</evidence>
<dbReference type="Gene3D" id="3.30.1490.20">
    <property type="entry name" value="ATP-grasp fold, A domain"/>
    <property type="match status" value="1"/>
</dbReference>
<dbReference type="InterPro" id="IPR011095">
    <property type="entry name" value="Dala_Dala_lig_C"/>
</dbReference>
<keyword evidence="1" id="KW-0436">Ligase</keyword>
<comment type="caution">
    <text evidence="6">The sequence shown here is derived from an EMBL/GenBank/DDBJ whole genome shotgun (WGS) entry which is preliminary data.</text>
</comment>
<evidence type="ECO:0000313" key="7">
    <source>
        <dbReference type="Proteomes" id="UP000256645"/>
    </source>
</evidence>
<evidence type="ECO:0000256" key="4">
    <source>
        <dbReference type="PROSITE-ProRule" id="PRU00409"/>
    </source>
</evidence>
<dbReference type="InterPro" id="IPR052032">
    <property type="entry name" value="ATP-dep_AA_Ligase"/>
</dbReference>
<dbReference type="PANTHER" id="PTHR43585">
    <property type="entry name" value="FUMIPYRROLE BIOSYNTHESIS PROTEIN C"/>
    <property type="match status" value="1"/>
</dbReference>
<evidence type="ECO:0000256" key="2">
    <source>
        <dbReference type="ARBA" id="ARBA00022741"/>
    </source>
</evidence>
<dbReference type="Gene3D" id="3.40.50.20">
    <property type="match status" value="1"/>
</dbReference>
<keyword evidence="3 4" id="KW-0067">ATP-binding</keyword>
<dbReference type="EMBL" id="PDLM01000013">
    <property type="protein sequence ID" value="RDW63726.1"/>
    <property type="molecule type" value="Genomic_DNA"/>
</dbReference>
<dbReference type="InterPro" id="IPR041472">
    <property type="entry name" value="BL00235/CARNS1_N"/>
</dbReference>
<dbReference type="STRING" id="1849047.A0A3D8QPH0"/>
<sequence>MGSINEPDAVAKHGVFELRYPGETFGAECVWDFKALDNIASTANFHSVDITISRLNSKENTDLQTKIVYLDSPSSNGDDLDRIRDIPSLLFFLEAIEQVAKKQDNVKTVIRLLFPVRKSYVLWSDFFEARMSDCDIIQKKFGCFGLSEPLGPIEFFESQRSLLDLVTQASAELVVVGSSTSELTNKLALLDKELIKRFSFPWWSCEPVIAKKLALVEGGFNLDFRQRILQDAKALGIELTILDRPGHWLQSEKYAYLRSAFLPLDTTLDEGLPQRIVTLLRDTGTTFDGITTFSDNYLVATATAAEALKLPTAPHTSLANVVDKFECRRRVTKGSDIFCFTDLSDLQHQLGKNLSDLTYPLIVKPSRGGGSQGVTKVNTPSALPLAIENVIGKFKEKVLLEPYIDGPEIDVNYVLCDGEILFCEISDNLPCAGDDTKATALDSFLETGIIFPSALDEDVQNMVRSSLHQNLLELGFTTGIFHVEARVCNSGMSYKIGEDGLLDLRHDPSLTKANPSVFLLEINARCPGRQALCGVARTYGIDYYTMQLLFAVDEKIRAKALCHSFQGGQQFFCEAVYIPASRGGIYDSDDLYEDLCKRQPDLAAAIIEYHCLFQKGEMVPAPESGKLRWIATFLVSSTKARSSARMLAQRLKEEVKYKLIGDS</sequence>
<reference evidence="6 7" key="1">
    <citation type="journal article" date="2018" name="IMA Fungus">
        <title>IMA Genome-F 9: Draft genome sequence of Annulohypoxylon stygium, Aspergillus mulundensis, Berkeleyomyces basicola (syn. Thielaviopsis basicola), Ceratocystis smalleyi, two Cercospora beticola strains, Coleophoma cylindrospora, Fusarium fracticaudum, Phialophora cf. hyalina, and Morchella septimelata.</title>
        <authorList>
            <person name="Wingfield B.D."/>
            <person name="Bills G.F."/>
            <person name="Dong Y."/>
            <person name="Huang W."/>
            <person name="Nel W.J."/>
            <person name="Swalarsk-Parry B.S."/>
            <person name="Vaghefi N."/>
            <person name="Wilken P.M."/>
            <person name="An Z."/>
            <person name="de Beer Z.W."/>
            <person name="De Vos L."/>
            <person name="Chen L."/>
            <person name="Duong T.A."/>
            <person name="Gao Y."/>
            <person name="Hammerbacher A."/>
            <person name="Kikkert J.R."/>
            <person name="Li Y."/>
            <person name="Li H."/>
            <person name="Li K."/>
            <person name="Li Q."/>
            <person name="Liu X."/>
            <person name="Ma X."/>
            <person name="Naidoo K."/>
            <person name="Pethybridge S.J."/>
            <person name="Sun J."/>
            <person name="Steenkamp E.T."/>
            <person name="van der Nest M.A."/>
            <person name="van Wyk S."/>
            <person name="Wingfield M.J."/>
            <person name="Xiong C."/>
            <person name="Yue Q."/>
            <person name="Zhang X."/>
        </authorList>
    </citation>
    <scope>NUCLEOTIDE SEQUENCE [LARGE SCALE GENOMIC DNA]</scope>
    <source>
        <strain evidence="6 7">BP6252</strain>
    </source>
</reference>
<dbReference type="PROSITE" id="PS50975">
    <property type="entry name" value="ATP_GRASP"/>
    <property type="match status" value="1"/>
</dbReference>
<dbReference type="GO" id="GO:0008716">
    <property type="term" value="F:D-alanine-D-alanine ligase activity"/>
    <property type="evidence" value="ECO:0007669"/>
    <property type="project" value="InterPro"/>
</dbReference>
<gene>
    <name evidence="6" type="ORF">BP6252_11271</name>
</gene>
<dbReference type="InterPro" id="IPR011761">
    <property type="entry name" value="ATP-grasp"/>
</dbReference>
<dbReference type="GO" id="GO:0046872">
    <property type="term" value="F:metal ion binding"/>
    <property type="evidence" value="ECO:0007669"/>
    <property type="project" value="InterPro"/>
</dbReference>
<keyword evidence="7" id="KW-1185">Reference proteome</keyword>
<name>A0A3D8QPH0_9HELO</name>
<accession>A0A3D8QPH0</accession>
<dbReference type="SUPFAM" id="SSF56059">
    <property type="entry name" value="Glutathione synthetase ATP-binding domain-like"/>
    <property type="match status" value="1"/>
</dbReference>
<feature type="domain" description="ATP-grasp" evidence="5">
    <location>
        <begin position="324"/>
        <end position="552"/>
    </location>
</feature>
<keyword evidence="2 4" id="KW-0547">Nucleotide-binding</keyword>
<dbReference type="Pfam" id="PF07478">
    <property type="entry name" value="Dala_Dala_lig_C"/>
    <property type="match status" value="1"/>
</dbReference>
<evidence type="ECO:0000259" key="5">
    <source>
        <dbReference type="PROSITE" id="PS50975"/>
    </source>
</evidence>